<keyword evidence="5" id="KW-0812">Transmembrane</keyword>
<evidence type="ECO:0000256" key="5">
    <source>
        <dbReference type="SAM" id="Phobius"/>
    </source>
</evidence>
<accession>A0ABP6QH63</accession>
<comment type="pathway">
    <text evidence="1">Cell wall biogenesis; cell wall polysaccharide biosynthesis.</text>
</comment>
<dbReference type="Pfam" id="PF13632">
    <property type="entry name" value="Glyco_trans_2_3"/>
    <property type="match status" value="1"/>
</dbReference>
<evidence type="ECO:0000256" key="4">
    <source>
        <dbReference type="ARBA" id="ARBA00022679"/>
    </source>
</evidence>
<proteinExistence type="inferred from homology"/>
<protein>
    <recommendedName>
        <fullName evidence="6 7">Glycosyltransferase 2-like domain-containing protein</fullName>
    </recommendedName>
</protein>
<evidence type="ECO:0000313" key="9">
    <source>
        <dbReference type="Proteomes" id="UP001501237"/>
    </source>
</evidence>
<keyword evidence="4" id="KW-0808">Transferase</keyword>
<dbReference type="InterPro" id="IPR001173">
    <property type="entry name" value="Glyco_trans_2-like"/>
</dbReference>
<dbReference type="PANTHER" id="PTHR43179">
    <property type="entry name" value="RHAMNOSYLTRANSFERASE WBBL"/>
    <property type="match status" value="1"/>
</dbReference>
<feature type="domain" description="Glycosyltransferase 2-like" evidence="6">
    <location>
        <begin position="6"/>
        <end position="106"/>
    </location>
</feature>
<reference evidence="9" key="1">
    <citation type="journal article" date="2019" name="Int. J. Syst. Evol. Microbiol.">
        <title>The Global Catalogue of Microorganisms (GCM) 10K type strain sequencing project: providing services to taxonomists for standard genome sequencing and annotation.</title>
        <authorList>
            <consortium name="The Broad Institute Genomics Platform"/>
            <consortium name="The Broad Institute Genome Sequencing Center for Infectious Disease"/>
            <person name="Wu L."/>
            <person name="Ma J."/>
        </authorList>
    </citation>
    <scope>NUCLEOTIDE SEQUENCE [LARGE SCALE GENOMIC DNA]</scope>
    <source>
        <strain evidence="9">JCM 9377</strain>
    </source>
</reference>
<gene>
    <name evidence="8" type="ORF">GCM10010468_57120</name>
</gene>
<keyword evidence="5" id="KW-0472">Membrane</keyword>
<organism evidence="8 9">
    <name type="scientific">Actinocorallia longicatena</name>
    <dbReference type="NCBI Taxonomy" id="111803"/>
    <lineage>
        <taxon>Bacteria</taxon>
        <taxon>Bacillati</taxon>
        <taxon>Actinomycetota</taxon>
        <taxon>Actinomycetes</taxon>
        <taxon>Streptosporangiales</taxon>
        <taxon>Thermomonosporaceae</taxon>
        <taxon>Actinocorallia</taxon>
    </lineage>
</organism>
<dbReference type="InterPro" id="IPR029044">
    <property type="entry name" value="Nucleotide-diphossugar_trans"/>
</dbReference>
<comment type="similarity">
    <text evidence="2">Belongs to the glycosyltransferase 2 family.</text>
</comment>
<keyword evidence="3" id="KW-0328">Glycosyltransferase</keyword>
<evidence type="ECO:0000256" key="3">
    <source>
        <dbReference type="ARBA" id="ARBA00022676"/>
    </source>
</evidence>
<evidence type="ECO:0000259" key="7">
    <source>
        <dbReference type="Pfam" id="PF13632"/>
    </source>
</evidence>
<dbReference type="Gene3D" id="3.90.550.10">
    <property type="entry name" value="Spore Coat Polysaccharide Biosynthesis Protein SpsA, Chain A"/>
    <property type="match status" value="1"/>
</dbReference>
<evidence type="ECO:0000256" key="1">
    <source>
        <dbReference type="ARBA" id="ARBA00004776"/>
    </source>
</evidence>
<feature type="domain" description="Glycosyltransferase 2-like" evidence="7">
    <location>
        <begin position="172"/>
        <end position="282"/>
    </location>
</feature>
<dbReference type="EMBL" id="BAAAUV010000017">
    <property type="protein sequence ID" value="GAA3227986.1"/>
    <property type="molecule type" value="Genomic_DNA"/>
</dbReference>
<feature type="transmembrane region" description="Helical" evidence="5">
    <location>
        <begin position="262"/>
        <end position="291"/>
    </location>
</feature>
<evidence type="ECO:0000256" key="2">
    <source>
        <dbReference type="ARBA" id="ARBA00006739"/>
    </source>
</evidence>
<sequence length="342" mass="36952">MPPDLTVVLCSLNGAGRIATTLAALREQTVADRIEVLVVDDGSTDGTGGVAAEWGVRVLRREVNGGLSAARNTGTAQAHAPIVAFIDDDCRPAPGWAEALLSGHGPGVIGVSGPVVPVGAQTFLAGFVVRSNRHQPLELNLAAGQGLLYRLGLYLRRQWLPLPDGRRDIYCPTGGNMSFTRAALTAVGGFDPDFRFGSEEEDMVRRMRRDHPGRIVFLPEAPVEHRLEPDLRALLRRSVAYGRGNARQYRKWPSVNPTLFPWPFLVAATAAAAVLWPPALLVAAVLPLVLYPDGLHNLTRHRVLAALADPYLRLLQEAFENIGFIRGAIAHRGIAGESEAVR</sequence>
<dbReference type="RefSeq" id="WP_344834322.1">
    <property type="nucleotide sequence ID" value="NZ_BAAAUV010000017.1"/>
</dbReference>
<keyword evidence="5" id="KW-1133">Transmembrane helix</keyword>
<evidence type="ECO:0000313" key="8">
    <source>
        <dbReference type="EMBL" id="GAA3227986.1"/>
    </source>
</evidence>
<dbReference type="Pfam" id="PF00535">
    <property type="entry name" value="Glycos_transf_2"/>
    <property type="match status" value="1"/>
</dbReference>
<dbReference type="Proteomes" id="UP001501237">
    <property type="component" value="Unassembled WGS sequence"/>
</dbReference>
<dbReference type="CDD" id="cd00761">
    <property type="entry name" value="Glyco_tranf_GTA_type"/>
    <property type="match status" value="1"/>
</dbReference>
<evidence type="ECO:0000259" key="6">
    <source>
        <dbReference type="Pfam" id="PF00535"/>
    </source>
</evidence>
<name>A0ABP6QH63_9ACTN</name>
<comment type="caution">
    <text evidence="8">The sequence shown here is derived from an EMBL/GenBank/DDBJ whole genome shotgun (WGS) entry which is preliminary data.</text>
</comment>
<dbReference type="SUPFAM" id="SSF53448">
    <property type="entry name" value="Nucleotide-diphospho-sugar transferases"/>
    <property type="match status" value="1"/>
</dbReference>
<keyword evidence="9" id="KW-1185">Reference proteome</keyword>
<dbReference type="PANTHER" id="PTHR43179:SF12">
    <property type="entry name" value="GALACTOFURANOSYLTRANSFERASE GLFT2"/>
    <property type="match status" value="1"/>
</dbReference>